<dbReference type="InterPro" id="IPR003688">
    <property type="entry name" value="TraG/VirD4"/>
</dbReference>
<feature type="transmembrane region" description="Helical" evidence="8">
    <location>
        <begin position="7"/>
        <end position="26"/>
    </location>
</feature>
<sequence>MTDTKKISLYVLTGIFYLLFSIWAFVPLVKLHSAYKGYIVGMQPPDISFLKAMYANPLLSLKALTEPGVLGEWLIITVLSAVLLAALIFMLKEAEYEQKGVKYLKEDGTHGTSGWMTEKEAHRIKVFNRKILGIGINRGLIFGTLNGKEVTLHPDAPLNRNVAIFGSPGSMKSVAYVRTNILQLAQEGQSMVITDPKGELFKDMAQFLRDRGYNVKLLNLVNMAYSDRWNPLDVITDDIDAQTFADVIIANTKVAATKSGDPFWDRAEQNLLKALALYVAKEYPPNERNLASVYSLLAHPEPRKIDMIFKSLPKDHPAKMPYNIYSQASETVRTGVVIGLGTRLQVFQNKLVQKLTEVSDIDLELTGKEKCAYFCIISDMDSTFDFLAGLFFSFLFLKLIRYADMYGVNGQCNPNVYFLLDEFPNIGAIPDFTKKLATMRSRGVHSSIVFQNIAQLKNRYPNDAWQEIIGSCDSKLFLGCTDPATAGFVSELLGTATVEAKSKTKEAGFEGIFDFGRVTTSVQKRNLLNPDEIIRFDPEKAILILRGQKPLQIKKMPYTRHPLAKYVKPVPVSSYTPEWSKEFREGYSNGRGNGENNTTAVRDADEEKQHIQRESEGKEQTIHENPDESTANTLLEDTVKENSAENERKENRPVKESKKDKPHFELTIDLESNKELARMLKSTGGDKSEDIGKDEKESENSKKHKKSSVW</sequence>
<evidence type="ECO:0000313" key="10">
    <source>
        <dbReference type="Proteomes" id="UP000183404"/>
    </source>
</evidence>
<dbReference type="InterPro" id="IPR027417">
    <property type="entry name" value="P-loop_NTPase"/>
</dbReference>
<keyword evidence="4 8" id="KW-0812">Transmembrane</keyword>
<dbReference type="CDD" id="cd01127">
    <property type="entry name" value="TrwB_TraG_TraD_VirD4"/>
    <property type="match status" value="1"/>
</dbReference>
<dbReference type="EMBL" id="FNBS01000019">
    <property type="protein sequence ID" value="SDF65468.1"/>
    <property type="molecule type" value="Genomic_DNA"/>
</dbReference>
<keyword evidence="3" id="KW-1003">Cell membrane</keyword>
<protein>
    <submittedName>
        <fullName evidence="9">Type IV secretion system protein VirD4</fullName>
    </submittedName>
</protein>
<dbReference type="Proteomes" id="UP000183404">
    <property type="component" value="Unassembled WGS sequence"/>
</dbReference>
<dbReference type="RefSeq" id="WP_074592444.1">
    <property type="nucleotide sequence ID" value="NZ_FNBS01000019.1"/>
</dbReference>
<comment type="subcellular location">
    <subcellularLocation>
        <location evidence="1">Cell membrane</location>
        <topology evidence="1">Multi-pass membrane protein</topology>
    </subcellularLocation>
</comment>
<evidence type="ECO:0000256" key="5">
    <source>
        <dbReference type="ARBA" id="ARBA00022989"/>
    </source>
</evidence>
<dbReference type="PANTHER" id="PTHR37937:SF1">
    <property type="entry name" value="CONJUGATIVE TRANSFER: DNA TRANSPORT"/>
    <property type="match status" value="1"/>
</dbReference>
<dbReference type="Gene3D" id="3.40.50.300">
    <property type="entry name" value="P-loop containing nucleotide triphosphate hydrolases"/>
    <property type="match status" value="2"/>
</dbReference>
<feature type="transmembrane region" description="Helical" evidence="8">
    <location>
        <begin position="73"/>
        <end position="91"/>
    </location>
</feature>
<name>A0A1G7MUF3_THETY</name>
<dbReference type="SUPFAM" id="SSF52540">
    <property type="entry name" value="P-loop containing nucleoside triphosphate hydrolases"/>
    <property type="match status" value="1"/>
</dbReference>
<gene>
    <name evidence="9" type="ORF">SAMN04244560_01029</name>
</gene>
<evidence type="ECO:0000256" key="1">
    <source>
        <dbReference type="ARBA" id="ARBA00004651"/>
    </source>
</evidence>
<evidence type="ECO:0000256" key="6">
    <source>
        <dbReference type="ARBA" id="ARBA00023136"/>
    </source>
</evidence>
<feature type="compositionally biased region" description="Basic and acidic residues" evidence="7">
    <location>
        <begin position="637"/>
        <end position="701"/>
    </location>
</feature>
<dbReference type="NCBIfam" id="NF045973">
    <property type="entry name" value="conju_CD1115"/>
    <property type="match status" value="1"/>
</dbReference>
<evidence type="ECO:0000313" key="9">
    <source>
        <dbReference type="EMBL" id="SDF65468.1"/>
    </source>
</evidence>
<evidence type="ECO:0000256" key="4">
    <source>
        <dbReference type="ARBA" id="ARBA00022692"/>
    </source>
</evidence>
<comment type="similarity">
    <text evidence="2">Belongs to the VirD4/TraG family.</text>
</comment>
<evidence type="ECO:0000256" key="2">
    <source>
        <dbReference type="ARBA" id="ARBA00008806"/>
    </source>
</evidence>
<organism evidence="9 10">
    <name type="scientific">Thermoanaerobacter thermohydrosulfuricus</name>
    <name type="common">Clostridium thermohydrosulfuricum</name>
    <dbReference type="NCBI Taxonomy" id="1516"/>
    <lineage>
        <taxon>Bacteria</taxon>
        <taxon>Bacillati</taxon>
        <taxon>Bacillota</taxon>
        <taxon>Clostridia</taxon>
        <taxon>Thermoanaerobacterales</taxon>
        <taxon>Thermoanaerobacteraceae</taxon>
        <taxon>Thermoanaerobacter</taxon>
    </lineage>
</organism>
<dbReference type="GO" id="GO:0005886">
    <property type="term" value="C:plasma membrane"/>
    <property type="evidence" value="ECO:0007669"/>
    <property type="project" value="UniProtKB-SubCell"/>
</dbReference>
<keyword evidence="6 8" id="KW-0472">Membrane</keyword>
<dbReference type="AlphaFoldDB" id="A0A1G7MUF3"/>
<reference evidence="9 10" key="1">
    <citation type="submission" date="2016-10" db="EMBL/GenBank/DDBJ databases">
        <authorList>
            <person name="de Groot N.N."/>
        </authorList>
    </citation>
    <scope>NUCLEOTIDE SEQUENCE [LARGE SCALE GENOMIC DNA]</scope>
    <source>
        <strain evidence="9 10">DSM 569</strain>
    </source>
</reference>
<feature type="compositionally biased region" description="Basic and acidic residues" evidence="7">
    <location>
        <begin position="602"/>
        <end position="626"/>
    </location>
</feature>
<keyword evidence="5 8" id="KW-1133">Transmembrane helix</keyword>
<evidence type="ECO:0000256" key="7">
    <source>
        <dbReference type="SAM" id="MobiDB-lite"/>
    </source>
</evidence>
<feature type="region of interest" description="Disordered" evidence="7">
    <location>
        <begin position="585"/>
        <end position="710"/>
    </location>
</feature>
<proteinExistence type="inferred from homology"/>
<dbReference type="Pfam" id="PF02534">
    <property type="entry name" value="T4SS-DNA_transf"/>
    <property type="match status" value="1"/>
</dbReference>
<evidence type="ECO:0000256" key="3">
    <source>
        <dbReference type="ARBA" id="ARBA00022475"/>
    </source>
</evidence>
<accession>A0A1G7MUF3</accession>
<dbReference type="PANTHER" id="PTHR37937">
    <property type="entry name" value="CONJUGATIVE TRANSFER: DNA TRANSPORT"/>
    <property type="match status" value="1"/>
</dbReference>
<evidence type="ECO:0000256" key="8">
    <source>
        <dbReference type="SAM" id="Phobius"/>
    </source>
</evidence>
<dbReference type="InterPro" id="IPR051539">
    <property type="entry name" value="T4SS-coupling_protein"/>
</dbReference>